<evidence type="ECO:0000256" key="1">
    <source>
        <dbReference type="ARBA" id="ARBA00022801"/>
    </source>
</evidence>
<dbReference type="PANTHER" id="PTHR24185:SF1">
    <property type="entry name" value="CALCIUM-INDEPENDENT PHOSPHOLIPASE A2-GAMMA"/>
    <property type="match status" value="1"/>
</dbReference>
<feature type="domain" description="PNPLA" evidence="7">
    <location>
        <begin position="570"/>
        <end position="813"/>
    </location>
</feature>
<dbReference type="GO" id="GO:0016020">
    <property type="term" value="C:membrane"/>
    <property type="evidence" value="ECO:0007669"/>
    <property type="project" value="TreeGrafter"/>
</dbReference>
<dbReference type="PROSITE" id="PS51635">
    <property type="entry name" value="PNPLA"/>
    <property type="match status" value="1"/>
</dbReference>
<keyword evidence="2 4" id="KW-0442">Lipid degradation</keyword>
<dbReference type="HOGENOM" id="CLU_320433_0_0_1"/>
<dbReference type="eggNOG" id="KOG4231">
    <property type="taxonomic scope" value="Eukaryota"/>
</dbReference>
<feature type="active site" description="Proton acceptor" evidence="4">
    <location>
        <position position="800"/>
    </location>
</feature>
<keyword evidence="6" id="KW-0472">Membrane</keyword>
<feature type="active site" description="Nucleophile" evidence="4">
    <location>
        <position position="610"/>
    </location>
</feature>
<dbReference type="OrthoDB" id="630895at2759"/>
<feature type="short sequence motif" description="GXSXG" evidence="4">
    <location>
        <begin position="608"/>
        <end position="612"/>
    </location>
</feature>
<dbReference type="InterPro" id="IPR002641">
    <property type="entry name" value="PNPLA_dom"/>
</dbReference>
<evidence type="ECO:0000256" key="5">
    <source>
        <dbReference type="SAM" id="MobiDB-lite"/>
    </source>
</evidence>
<evidence type="ECO:0000256" key="3">
    <source>
        <dbReference type="ARBA" id="ARBA00023098"/>
    </source>
</evidence>
<feature type="short sequence motif" description="DGA/G" evidence="4">
    <location>
        <begin position="800"/>
        <end position="802"/>
    </location>
</feature>
<feature type="compositionally biased region" description="Polar residues" evidence="5">
    <location>
        <begin position="43"/>
        <end position="60"/>
    </location>
</feature>
<dbReference type="SUPFAM" id="SSF52151">
    <property type="entry name" value="FabD/lysophospholipase-like"/>
    <property type="match status" value="1"/>
</dbReference>
<evidence type="ECO:0000259" key="7">
    <source>
        <dbReference type="PROSITE" id="PS51635"/>
    </source>
</evidence>
<feature type="compositionally biased region" description="Polar residues" evidence="5">
    <location>
        <begin position="69"/>
        <end position="78"/>
    </location>
</feature>
<dbReference type="GO" id="GO:0016042">
    <property type="term" value="P:lipid catabolic process"/>
    <property type="evidence" value="ECO:0007669"/>
    <property type="project" value="UniProtKB-UniRule"/>
</dbReference>
<dbReference type="GO" id="GO:0006631">
    <property type="term" value="P:fatty acid metabolic process"/>
    <property type="evidence" value="ECO:0007669"/>
    <property type="project" value="TreeGrafter"/>
</dbReference>
<dbReference type="GO" id="GO:0004620">
    <property type="term" value="F:phospholipase activity"/>
    <property type="evidence" value="ECO:0007669"/>
    <property type="project" value="TreeGrafter"/>
</dbReference>
<dbReference type="PaxDb" id="2850-Phatr46193"/>
<dbReference type="PANTHER" id="PTHR24185">
    <property type="entry name" value="CALCIUM-INDEPENDENT PHOSPHOLIPASE A2-GAMMA"/>
    <property type="match status" value="1"/>
</dbReference>
<dbReference type="Proteomes" id="UP000000759">
    <property type="component" value="Chromosome 9"/>
</dbReference>
<accession>B7G0D5</accession>
<keyword evidence="3 4" id="KW-0443">Lipid metabolism</keyword>
<dbReference type="Pfam" id="PF01734">
    <property type="entry name" value="Patatin"/>
    <property type="match status" value="1"/>
</dbReference>
<dbReference type="InterPro" id="IPR016035">
    <property type="entry name" value="Acyl_Trfase/lysoPLipase"/>
</dbReference>
<proteinExistence type="predicted"/>
<dbReference type="EMBL" id="CM000612">
    <property type="protein sequence ID" value="EEC47862.1"/>
    <property type="molecule type" value="Genomic_DNA"/>
</dbReference>
<keyword evidence="9" id="KW-1185">Reference proteome</keyword>
<reference evidence="9" key="2">
    <citation type="submission" date="2008-08" db="EMBL/GenBank/DDBJ databases">
        <authorList>
            <consortium name="Diatom Consortium"/>
            <person name="Grigoriev I."/>
            <person name="Grimwood J."/>
            <person name="Kuo A."/>
            <person name="Otillar R.P."/>
            <person name="Salamov A."/>
            <person name="Detter J.C."/>
            <person name="Lindquist E."/>
            <person name="Shapiro H."/>
            <person name="Lucas S."/>
            <person name="Glavina del Rio T."/>
            <person name="Pitluck S."/>
            <person name="Rokhsar D."/>
            <person name="Bowler C."/>
        </authorList>
    </citation>
    <scope>GENOME REANNOTATION</scope>
    <source>
        <strain evidence="9">CCAP 1055/1</strain>
    </source>
</reference>
<dbReference type="KEGG" id="pti:PHATRDRAFT_46193"/>
<keyword evidence="1 4" id="KW-0378">Hydrolase</keyword>
<organism evidence="8 9">
    <name type="scientific">Phaeodactylum tricornutum (strain CCAP 1055/1)</name>
    <dbReference type="NCBI Taxonomy" id="556484"/>
    <lineage>
        <taxon>Eukaryota</taxon>
        <taxon>Sar</taxon>
        <taxon>Stramenopiles</taxon>
        <taxon>Ochrophyta</taxon>
        <taxon>Bacillariophyta</taxon>
        <taxon>Bacillariophyceae</taxon>
        <taxon>Bacillariophycidae</taxon>
        <taxon>Naviculales</taxon>
        <taxon>Phaeodactylaceae</taxon>
        <taxon>Phaeodactylum</taxon>
    </lineage>
</organism>
<sequence length="1113" mass="123050">MLVVLYCSDCLSFTIIVAPSLWTRNPHGHGFPREAKRAPRESNVISKSPVPQMQHLSPPQGSRKRAYPSSASRPDWIQNSPKHRLGLPTLVAILLGWISIRSHAFVPHSTRSPALVQSRIRLADQITEKEQDESVWKWNASGSFGSLLMQLQKKEEALLAVNETFLEQDVVDLDPRGEHRAEEARTAPDLKPLEEQQSQEQLATMDWDTAKELDNTITILSNGDRARQELQTLPLSALQKSLLGDGTTTSPEQADSTVILPLSRKAHYEERIGRDLRHLAVSIAASTETVADWQTFCANQGGLYPVLETIREGAQHVAPYLTNTKVNNATTSMDSQGIRNPIRMEESFQAACSACRALRDLCAISPEVSAVLTDGILRANAAWEGSLMRDFCTLLQYASDIDGPTRLDGMPPTLSRGQSRKEASVNEAAWAVQNRFTIRRKQRRDTRLRCKLYITQLLLAVIVASDDAVAAIRKTDGLAHAVLQSSSFARKQQRRRWLRYPVEMAKWLWRRRRRTVTQESANLRRPFLEAANIANDLEGQVQRTANQILAAIGHNQWRPKIPGQKGLRILCLDGGGSRGMTAVSAVKCMMDAAGNGNDVADSFDLICGTSTGGIIAFLIGLRRESSAQAVERYNQLIKQIFVKPFLSTPLMVFTTASYDESPFMNILSTILQDKIMLDSRADPAVPLVCCLTSKMSSTPTHVALFRNYNYAKDELRDPFTINPDKAREDLGLPLSVEHPSVQSGSYKKELSLKNAPGARLAAGSRYPGSFRVLQRYALRASTAAPTVFKPVMMGGEMYCDGGIVASNPAAVAVHEARTLFPDIPIELVVSVGTGAFLEQKSAPRIGWDGIIGQIVNSATDGEQIHHILEDILGESSILGPRSSVSKTRYFRFNPVIGMPDEFPIDVTDPKKLTKLRQLTKDYMNEPEQCAKLQQISDLLGGRDRWKQLVISKPGEPKILAFTEPIALPNMTKETKFISCSLVCVLAAADVSCISPFAPRLPRAANSAPKDTISRCKRSLANARTHGLHDRCNWSPLRIRGGGIPGVVKALFLTALRNPVLVLLMAGSSLTTIYKSKIPHAQHLQGFLSFCTAVYVFYLLTVWQRMVQAETRAS</sequence>
<keyword evidence="6" id="KW-0812">Transmembrane</keyword>
<dbReference type="STRING" id="556484.B7G0D5"/>
<feature type="transmembrane region" description="Helical" evidence="6">
    <location>
        <begin position="1083"/>
        <end position="1102"/>
    </location>
</feature>
<evidence type="ECO:0000313" key="9">
    <source>
        <dbReference type="Proteomes" id="UP000000759"/>
    </source>
</evidence>
<evidence type="ECO:0000313" key="8">
    <source>
        <dbReference type="EMBL" id="EEC47862.1"/>
    </source>
</evidence>
<dbReference type="GeneID" id="7201169"/>
<evidence type="ECO:0000256" key="6">
    <source>
        <dbReference type="SAM" id="Phobius"/>
    </source>
</evidence>
<gene>
    <name evidence="8" type="ORF">PHATRDRAFT_46193</name>
</gene>
<keyword evidence="6" id="KW-1133">Transmembrane helix</keyword>
<evidence type="ECO:0000256" key="4">
    <source>
        <dbReference type="PROSITE-ProRule" id="PRU01161"/>
    </source>
</evidence>
<feature type="region of interest" description="Disordered" evidence="5">
    <location>
        <begin position="29"/>
        <end position="78"/>
    </location>
</feature>
<dbReference type="RefSeq" id="XP_002180454.1">
    <property type="nucleotide sequence ID" value="XM_002180418.1"/>
</dbReference>
<feature type="compositionally biased region" description="Basic and acidic residues" evidence="5">
    <location>
        <begin position="31"/>
        <end position="40"/>
    </location>
</feature>
<feature type="short sequence motif" description="GXGXXG" evidence="4">
    <location>
        <begin position="574"/>
        <end position="579"/>
    </location>
</feature>
<dbReference type="InParanoid" id="B7G0D5"/>
<evidence type="ECO:0000256" key="2">
    <source>
        <dbReference type="ARBA" id="ARBA00022963"/>
    </source>
</evidence>
<name>B7G0D5_PHATC</name>
<reference evidence="8 9" key="1">
    <citation type="journal article" date="2008" name="Nature">
        <title>The Phaeodactylum genome reveals the evolutionary history of diatom genomes.</title>
        <authorList>
            <person name="Bowler C."/>
            <person name="Allen A.E."/>
            <person name="Badger J.H."/>
            <person name="Grimwood J."/>
            <person name="Jabbari K."/>
            <person name="Kuo A."/>
            <person name="Maheswari U."/>
            <person name="Martens C."/>
            <person name="Maumus F."/>
            <person name="Otillar R.P."/>
            <person name="Rayko E."/>
            <person name="Salamov A."/>
            <person name="Vandepoele K."/>
            <person name="Beszteri B."/>
            <person name="Gruber A."/>
            <person name="Heijde M."/>
            <person name="Katinka M."/>
            <person name="Mock T."/>
            <person name="Valentin K."/>
            <person name="Verret F."/>
            <person name="Berges J.A."/>
            <person name="Brownlee C."/>
            <person name="Cadoret J.P."/>
            <person name="Chiovitti A."/>
            <person name="Choi C.J."/>
            <person name="Coesel S."/>
            <person name="De Martino A."/>
            <person name="Detter J.C."/>
            <person name="Durkin C."/>
            <person name="Falciatore A."/>
            <person name="Fournet J."/>
            <person name="Haruta M."/>
            <person name="Huysman M.J."/>
            <person name="Jenkins B.D."/>
            <person name="Jiroutova K."/>
            <person name="Jorgensen R.E."/>
            <person name="Joubert Y."/>
            <person name="Kaplan A."/>
            <person name="Kroger N."/>
            <person name="Kroth P.G."/>
            <person name="La Roche J."/>
            <person name="Lindquist E."/>
            <person name="Lommer M."/>
            <person name="Martin-Jezequel V."/>
            <person name="Lopez P.J."/>
            <person name="Lucas S."/>
            <person name="Mangogna M."/>
            <person name="McGinnis K."/>
            <person name="Medlin L.K."/>
            <person name="Montsant A."/>
            <person name="Oudot-Le Secq M.P."/>
            <person name="Napoli C."/>
            <person name="Obornik M."/>
            <person name="Parker M.S."/>
            <person name="Petit J.L."/>
            <person name="Porcel B.M."/>
            <person name="Poulsen N."/>
            <person name="Robison M."/>
            <person name="Rychlewski L."/>
            <person name="Rynearson T.A."/>
            <person name="Schmutz J."/>
            <person name="Shapiro H."/>
            <person name="Siaut M."/>
            <person name="Stanley M."/>
            <person name="Sussman M.R."/>
            <person name="Taylor A.R."/>
            <person name="Vardi A."/>
            <person name="von Dassow P."/>
            <person name="Vyverman W."/>
            <person name="Willis A."/>
            <person name="Wyrwicz L.S."/>
            <person name="Rokhsar D.S."/>
            <person name="Weissenbach J."/>
            <person name="Armbrust E.V."/>
            <person name="Green B.R."/>
            <person name="Van de Peer Y."/>
            <person name="Grigoriev I.V."/>
        </authorList>
    </citation>
    <scope>NUCLEOTIDE SEQUENCE [LARGE SCALE GENOMIC DNA]</scope>
    <source>
        <strain evidence="8 9">CCAP 1055/1</strain>
    </source>
</reference>
<dbReference type="Gene3D" id="3.40.1090.10">
    <property type="entry name" value="Cytosolic phospholipase A2 catalytic domain"/>
    <property type="match status" value="1"/>
</dbReference>
<dbReference type="AlphaFoldDB" id="B7G0D5"/>
<protein>
    <recommendedName>
        <fullName evidence="7">PNPLA domain-containing protein</fullName>
    </recommendedName>
</protein>